<organism evidence="1">
    <name type="scientific">Arundo donax</name>
    <name type="common">Giant reed</name>
    <name type="synonym">Donax arundinaceus</name>
    <dbReference type="NCBI Taxonomy" id="35708"/>
    <lineage>
        <taxon>Eukaryota</taxon>
        <taxon>Viridiplantae</taxon>
        <taxon>Streptophyta</taxon>
        <taxon>Embryophyta</taxon>
        <taxon>Tracheophyta</taxon>
        <taxon>Spermatophyta</taxon>
        <taxon>Magnoliopsida</taxon>
        <taxon>Liliopsida</taxon>
        <taxon>Poales</taxon>
        <taxon>Poaceae</taxon>
        <taxon>PACMAD clade</taxon>
        <taxon>Arundinoideae</taxon>
        <taxon>Arundineae</taxon>
        <taxon>Arundo</taxon>
    </lineage>
</organism>
<protein>
    <submittedName>
        <fullName evidence="1">Uncharacterized protein</fullName>
    </submittedName>
</protein>
<sequence>MGAYYVGHQLKAGTLGVHGLRLRKMPAVHGGSMALYV</sequence>
<dbReference type="AlphaFoldDB" id="A0A0A9CF82"/>
<evidence type="ECO:0000313" key="1">
    <source>
        <dbReference type="EMBL" id="JAD72050.1"/>
    </source>
</evidence>
<reference evidence="1" key="1">
    <citation type="submission" date="2014-09" db="EMBL/GenBank/DDBJ databases">
        <authorList>
            <person name="Magalhaes I.L.F."/>
            <person name="Oliveira U."/>
            <person name="Santos F.R."/>
            <person name="Vidigal T.H.D.A."/>
            <person name="Brescovit A.D."/>
            <person name="Santos A.J."/>
        </authorList>
    </citation>
    <scope>NUCLEOTIDE SEQUENCE</scope>
    <source>
        <tissue evidence="1">Shoot tissue taken approximately 20 cm above the soil surface</tissue>
    </source>
</reference>
<name>A0A0A9CF82_ARUDO</name>
<reference evidence="1" key="2">
    <citation type="journal article" date="2015" name="Data Brief">
        <title>Shoot transcriptome of the giant reed, Arundo donax.</title>
        <authorList>
            <person name="Barrero R.A."/>
            <person name="Guerrero F.D."/>
            <person name="Moolhuijzen P."/>
            <person name="Goolsby J.A."/>
            <person name="Tidwell J."/>
            <person name="Bellgard S.E."/>
            <person name="Bellgard M.I."/>
        </authorList>
    </citation>
    <scope>NUCLEOTIDE SEQUENCE</scope>
    <source>
        <tissue evidence="1">Shoot tissue taken approximately 20 cm above the soil surface</tissue>
    </source>
</reference>
<proteinExistence type="predicted"/>
<accession>A0A0A9CF82</accession>
<dbReference type="EMBL" id="GBRH01225845">
    <property type="protein sequence ID" value="JAD72050.1"/>
    <property type="molecule type" value="Transcribed_RNA"/>
</dbReference>